<dbReference type="PROSITE" id="PS00086">
    <property type="entry name" value="CYTOCHROME_P450"/>
    <property type="match status" value="1"/>
</dbReference>
<dbReference type="GO" id="GO:0020037">
    <property type="term" value="F:heme binding"/>
    <property type="evidence" value="ECO:0007669"/>
    <property type="project" value="InterPro"/>
</dbReference>
<evidence type="ECO:0000256" key="6">
    <source>
        <dbReference type="ARBA" id="ARBA00023004"/>
    </source>
</evidence>
<evidence type="ECO:0000256" key="4">
    <source>
        <dbReference type="ARBA" id="ARBA00022723"/>
    </source>
</evidence>
<comment type="function">
    <text evidence="8">Involved in the coupling of aromatic side chains of the heptapeptide of vancomycin.</text>
</comment>
<dbReference type="PRINTS" id="PR00385">
    <property type="entry name" value="P450"/>
</dbReference>
<evidence type="ECO:0000256" key="3">
    <source>
        <dbReference type="ARBA" id="ARBA00022617"/>
    </source>
</evidence>
<dbReference type="GO" id="GO:0005506">
    <property type="term" value="F:iron ion binding"/>
    <property type="evidence" value="ECO:0007669"/>
    <property type="project" value="InterPro"/>
</dbReference>
<dbReference type="GO" id="GO:0004497">
    <property type="term" value="F:monooxygenase activity"/>
    <property type="evidence" value="ECO:0007669"/>
    <property type="project" value="UniProtKB-KW"/>
</dbReference>
<keyword evidence="12" id="KW-1185">Reference proteome</keyword>
<keyword evidence="6 9" id="KW-0408">Iron</keyword>
<evidence type="ECO:0000256" key="8">
    <source>
        <dbReference type="ARBA" id="ARBA00055433"/>
    </source>
</evidence>
<dbReference type="InterPro" id="IPR036396">
    <property type="entry name" value="Cyt_P450_sf"/>
</dbReference>
<dbReference type="Gene3D" id="1.10.630.10">
    <property type="entry name" value="Cytochrome P450"/>
    <property type="match status" value="1"/>
</dbReference>
<reference evidence="11 12" key="1">
    <citation type="submission" date="2017-10" db="EMBL/GenBank/DDBJ databases">
        <title>Sequencing the genomes of 1000 actinobacteria strains.</title>
        <authorList>
            <person name="Klenk H.-P."/>
        </authorList>
    </citation>
    <scope>NUCLEOTIDE SEQUENCE [LARGE SCALE GENOMIC DNA]</scope>
    <source>
        <strain evidence="11 12">DSM 46092</strain>
    </source>
</reference>
<dbReference type="SUPFAM" id="SSF48264">
    <property type="entry name" value="Cytochrome P450"/>
    <property type="match status" value="1"/>
</dbReference>
<proteinExistence type="inferred from homology"/>
<dbReference type="GO" id="GO:0016705">
    <property type="term" value="F:oxidoreductase activity, acting on paired donors, with incorporation or reduction of molecular oxygen"/>
    <property type="evidence" value="ECO:0007669"/>
    <property type="project" value="InterPro"/>
</dbReference>
<keyword evidence="5 9" id="KW-0560">Oxidoreductase</keyword>
<evidence type="ECO:0000313" key="12">
    <source>
        <dbReference type="Proteomes" id="UP000243542"/>
    </source>
</evidence>
<dbReference type="EMBL" id="PDJK01000002">
    <property type="protein sequence ID" value="PFG49618.1"/>
    <property type="molecule type" value="Genomic_DNA"/>
</dbReference>
<dbReference type="Pfam" id="PF00067">
    <property type="entry name" value="p450"/>
    <property type="match status" value="1"/>
</dbReference>
<dbReference type="InterPro" id="IPR017972">
    <property type="entry name" value="Cyt_P450_CS"/>
</dbReference>
<comment type="caution">
    <text evidence="11">The sequence shown here is derived from an EMBL/GenBank/DDBJ whole genome shotgun (WGS) entry which is preliminary data.</text>
</comment>
<dbReference type="FunFam" id="1.10.630.10:FF:000018">
    <property type="entry name" value="Cytochrome P450 monooxygenase"/>
    <property type="match status" value="1"/>
</dbReference>
<keyword evidence="7 9" id="KW-0503">Monooxygenase</keyword>
<comment type="similarity">
    <text evidence="2 9">Belongs to the cytochrome P450 family.</text>
</comment>
<evidence type="ECO:0000313" key="11">
    <source>
        <dbReference type="EMBL" id="PFG49618.1"/>
    </source>
</evidence>
<keyword evidence="3 9" id="KW-0349">Heme</keyword>
<accession>A0A2A9FEN1</accession>
<dbReference type="InterPro" id="IPR002397">
    <property type="entry name" value="Cyt_P450_B"/>
</dbReference>
<feature type="region of interest" description="Disordered" evidence="10">
    <location>
        <begin position="1"/>
        <end position="21"/>
    </location>
</feature>
<comment type="pathway">
    <text evidence="1">Antibiotic biosynthesis; vancomycin biosynthesis.</text>
</comment>
<dbReference type="PANTHER" id="PTHR46696:SF1">
    <property type="entry name" value="CYTOCHROME P450 YJIB-RELATED"/>
    <property type="match status" value="1"/>
</dbReference>
<sequence length="395" mass="42926">MSLHPGLPLERGACPFDPPPALRGRRAVGPLRYPDGSSGWLVTGFDEARAILADKRVSARTELAKVPFDLGPMPPRKPADPGVFTGMDDPQHHRYRKLLTGAFTVRRMRLLEDRVAEIVEEHLDAMAAAGAPVDLVEAFARPVPSLVICELLGTSYERRAEFQGYAATMFAPGTEVSMEERYAAGAGVVEFIAGQVRDKRAEPTDDLLSDLAQEGSLTDEELANIGMMLLVAGFETTRNMLALGTYALLENPAQLAKLKADPELAASAVEELMRYLSVIHIGPVRTALEDFEFAGQAIKAGDGITVSVPMANRDPKRYPDPDVLDLERKAMGHVGFGHGVHQCLGQQLARVEMRIALARLFTRFPDLRLAVPAAEIVLPDQASIYGPVSLPVTWG</sequence>
<evidence type="ECO:0000256" key="2">
    <source>
        <dbReference type="ARBA" id="ARBA00010617"/>
    </source>
</evidence>
<keyword evidence="4 9" id="KW-0479">Metal-binding</keyword>
<evidence type="ECO:0000256" key="1">
    <source>
        <dbReference type="ARBA" id="ARBA00004660"/>
    </source>
</evidence>
<dbReference type="Proteomes" id="UP000243542">
    <property type="component" value="Unassembled WGS sequence"/>
</dbReference>
<organism evidence="11 12">
    <name type="scientific">Amycolatopsis sulphurea</name>
    <dbReference type="NCBI Taxonomy" id="76022"/>
    <lineage>
        <taxon>Bacteria</taxon>
        <taxon>Bacillati</taxon>
        <taxon>Actinomycetota</taxon>
        <taxon>Actinomycetes</taxon>
        <taxon>Pseudonocardiales</taxon>
        <taxon>Pseudonocardiaceae</taxon>
        <taxon>Amycolatopsis</taxon>
    </lineage>
</organism>
<name>A0A2A9FEN1_9PSEU</name>
<protein>
    <submittedName>
        <fullName evidence="11">Cytochrome P450</fullName>
    </submittedName>
</protein>
<evidence type="ECO:0000256" key="9">
    <source>
        <dbReference type="RuleBase" id="RU000461"/>
    </source>
</evidence>
<dbReference type="PRINTS" id="PR00359">
    <property type="entry name" value="BP450"/>
</dbReference>
<dbReference type="InterPro" id="IPR001128">
    <property type="entry name" value="Cyt_P450"/>
</dbReference>
<evidence type="ECO:0000256" key="10">
    <source>
        <dbReference type="SAM" id="MobiDB-lite"/>
    </source>
</evidence>
<dbReference type="RefSeq" id="WP_098513478.1">
    <property type="nucleotide sequence ID" value="NZ_JBIAKZ010000004.1"/>
</dbReference>
<dbReference type="AlphaFoldDB" id="A0A2A9FEN1"/>
<dbReference type="CDD" id="cd11030">
    <property type="entry name" value="CYP105-like"/>
    <property type="match status" value="1"/>
</dbReference>
<evidence type="ECO:0000256" key="5">
    <source>
        <dbReference type="ARBA" id="ARBA00023002"/>
    </source>
</evidence>
<gene>
    <name evidence="11" type="ORF">ATK36_4778</name>
</gene>
<evidence type="ECO:0000256" key="7">
    <source>
        <dbReference type="ARBA" id="ARBA00023033"/>
    </source>
</evidence>
<dbReference type="PANTHER" id="PTHR46696">
    <property type="entry name" value="P450, PUTATIVE (EUROFUNG)-RELATED"/>
    <property type="match status" value="1"/>
</dbReference>